<dbReference type="EMBL" id="DUZY01000005">
    <property type="protein sequence ID" value="DAD39416.1"/>
    <property type="molecule type" value="Genomic_DNA"/>
</dbReference>
<name>A0A822Z8M5_NELNU</name>
<protein>
    <recommendedName>
        <fullName evidence="1">DUF985 domain-containing protein</fullName>
    </recommendedName>
</protein>
<comment type="caution">
    <text evidence="2">The sequence shown here is derived from an EMBL/GenBank/DDBJ whole genome shotgun (WGS) entry which is preliminary data.</text>
</comment>
<sequence length="237" mass="26514">MLVEGGLFRFQIFWLFQNYVSLPCLKLEDLISTKWAHGSDSCTANMASTTKKATEVAAILKLKPHPDGGFYSETLRDSSVIVPKSQLPPRYKVERPVSTSVYFLLPSGSVACFHRIPCAETFHFYMGEPLTVVELKDDGTVKMTNLGNDLESGQRPQYTVPPDVWFGSYPTRDIVISEDGNSLVKAPTRDAESHYSLLGVTCAPAFQFEDSEVAKRSELVARFLSKEHLICYLTYPD</sequence>
<proteinExistence type="predicted"/>
<dbReference type="Gene3D" id="2.60.120.10">
    <property type="entry name" value="Jelly Rolls"/>
    <property type="match status" value="1"/>
</dbReference>
<dbReference type="InterPro" id="IPR009327">
    <property type="entry name" value="Cupin_DUF985"/>
</dbReference>
<dbReference type="Proteomes" id="UP000607653">
    <property type="component" value="Unassembled WGS sequence"/>
</dbReference>
<dbReference type="InterPro" id="IPR039935">
    <property type="entry name" value="YML079W-like"/>
</dbReference>
<dbReference type="AlphaFoldDB" id="A0A822Z8M5"/>
<evidence type="ECO:0000313" key="2">
    <source>
        <dbReference type="EMBL" id="DAD39416.1"/>
    </source>
</evidence>
<dbReference type="CDD" id="cd06121">
    <property type="entry name" value="cupin_YML079wp"/>
    <property type="match status" value="1"/>
</dbReference>
<evidence type="ECO:0000313" key="3">
    <source>
        <dbReference type="Proteomes" id="UP000607653"/>
    </source>
</evidence>
<dbReference type="InterPro" id="IPR011051">
    <property type="entry name" value="RmlC_Cupin_sf"/>
</dbReference>
<organism evidence="2 3">
    <name type="scientific">Nelumbo nucifera</name>
    <name type="common">Sacred lotus</name>
    <dbReference type="NCBI Taxonomy" id="4432"/>
    <lineage>
        <taxon>Eukaryota</taxon>
        <taxon>Viridiplantae</taxon>
        <taxon>Streptophyta</taxon>
        <taxon>Embryophyta</taxon>
        <taxon>Tracheophyta</taxon>
        <taxon>Spermatophyta</taxon>
        <taxon>Magnoliopsida</taxon>
        <taxon>Proteales</taxon>
        <taxon>Nelumbonaceae</taxon>
        <taxon>Nelumbo</taxon>
    </lineage>
</organism>
<reference evidence="2 3" key="1">
    <citation type="journal article" date="2020" name="Mol. Biol. Evol.">
        <title>Distinct Expression and Methylation Patterns for Genes with Different Fates following a Single Whole-Genome Duplication in Flowering Plants.</title>
        <authorList>
            <person name="Shi T."/>
            <person name="Rahmani R.S."/>
            <person name="Gugger P.F."/>
            <person name="Wang M."/>
            <person name="Li H."/>
            <person name="Zhang Y."/>
            <person name="Li Z."/>
            <person name="Wang Q."/>
            <person name="Van de Peer Y."/>
            <person name="Marchal K."/>
            <person name="Chen J."/>
        </authorList>
    </citation>
    <scope>NUCLEOTIDE SEQUENCE [LARGE SCALE GENOMIC DNA]</scope>
    <source>
        <tissue evidence="2">Leaf</tissue>
    </source>
</reference>
<dbReference type="Pfam" id="PF06172">
    <property type="entry name" value="Cupin_5"/>
    <property type="match status" value="1"/>
</dbReference>
<dbReference type="PANTHER" id="PTHR33387">
    <property type="entry name" value="RMLC-LIKE JELLY ROLL FOLD PROTEIN"/>
    <property type="match status" value="1"/>
</dbReference>
<accession>A0A822Z8M5</accession>
<dbReference type="SUPFAM" id="SSF51182">
    <property type="entry name" value="RmlC-like cupins"/>
    <property type="match status" value="1"/>
</dbReference>
<gene>
    <name evidence="2" type="ORF">HUJ06_013739</name>
</gene>
<dbReference type="PANTHER" id="PTHR33387:SF3">
    <property type="entry name" value="DUF985 DOMAIN-CONTAINING PROTEIN"/>
    <property type="match status" value="1"/>
</dbReference>
<dbReference type="InterPro" id="IPR014710">
    <property type="entry name" value="RmlC-like_jellyroll"/>
</dbReference>
<keyword evidence="3" id="KW-1185">Reference proteome</keyword>
<feature type="domain" description="DUF985" evidence="1">
    <location>
        <begin position="55"/>
        <end position="213"/>
    </location>
</feature>
<evidence type="ECO:0000259" key="1">
    <source>
        <dbReference type="Pfam" id="PF06172"/>
    </source>
</evidence>